<dbReference type="PANTHER" id="PTHR11920">
    <property type="entry name" value="GUANYLYL CYCLASE"/>
    <property type="match status" value="1"/>
</dbReference>
<dbReference type="GO" id="GO:0001653">
    <property type="term" value="F:peptide receptor activity"/>
    <property type="evidence" value="ECO:0007669"/>
    <property type="project" value="TreeGrafter"/>
</dbReference>
<evidence type="ECO:0000256" key="8">
    <source>
        <dbReference type="SAM" id="MobiDB-lite"/>
    </source>
</evidence>
<feature type="region of interest" description="Disordered" evidence="8">
    <location>
        <begin position="164"/>
        <end position="190"/>
    </location>
</feature>
<feature type="domain" description="Guanylate cyclase" evidence="9">
    <location>
        <begin position="1"/>
        <end position="32"/>
    </location>
</feature>
<dbReference type="InterPro" id="IPR001054">
    <property type="entry name" value="A/G_cyclase"/>
</dbReference>
<organism evidence="10 11">
    <name type="scientific">Elysia marginata</name>
    <dbReference type="NCBI Taxonomy" id="1093978"/>
    <lineage>
        <taxon>Eukaryota</taxon>
        <taxon>Metazoa</taxon>
        <taxon>Spiralia</taxon>
        <taxon>Lophotrochozoa</taxon>
        <taxon>Mollusca</taxon>
        <taxon>Gastropoda</taxon>
        <taxon>Heterobranchia</taxon>
        <taxon>Euthyneura</taxon>
        <taxon>Panpulmonata</taxon>
        <taxon>Sacoglossa</taxon>
        <taxon>Placobranchoidea</taxon>
        <taxon>Plakobranchidae</taxon>
        <taxon>Elysia</taxon>
    </lineage>
</organism>
<accession>A0AAV4JAZ8</accession>
<comment type="caution">
    <text evidence="10">The sequence shown here is derived from an EMBL/GenBank/DDBJ whole genome shotgun (WGS) entry which is preliminary data.</text>
</comment>
<keyword evidence="3" id="KW-0547">Nucleotide-binding</keyword>
<dbReference type="PROSITE" id="PS50125">
    <property type="entry name" value="GUANYLATE_CYCLASE_2"/>
    <property type="match status" value="1"/>
</dbReference>
<gene>
    <name evidence="10" type="ORF">ElyMa_006887500</name>
</gene>
<evidence type="ECO:0000313" key="10">
    <source>
        <dbReference type="EMBL" id="GFS19982.1"/>
    </source>
</evidence>
<dbReference type="GO" id="GO:0000166">
    <property type="term" value="F:nucleotide binding"/>
    <property type="evidence" value="ECO:0007669"/>
    <property type="project" value="UniProtKB-KW"/>
</dbReference>
<evidence type="ECO:0000256" key="4">
    <source>
        <dbReference type="ARBA" id="ARBA00022989"/>
    </source>
</evidence>
<dbReference type="InterPro" id="IPR018297">
    <property type="entry name" value="A/G_cyclase_CS"/>
</dbReference>
<dbReference type="GO" id="GO:0007168">
    <property type="term" value="P:receptor guanylyl cyclase signaling pathway"/>
    <property type="evidence" value="ECO:0007669"/>
    <property type="project" value="TreeGrafter"/>
</dbReference>
<dbReference type="GO" id="GO:0035556">
    <property type="term" value="P:intracellular signal transduction"/>
    <property type="evidence" value="ECO:0007669"/>
    <property type="project" value="InterPro"/>
</dbReference>
<dbReference type="Pfam" id="PF00211">
    <property type="entry name" value="Guanylate_cyc"/>
    <property type="match status" value="1"/>
</dbReference>
<dbReference type="Gene3D" id="3.30.70.1230">
    <property type="entry name" value="Nucleotide cyclase"/>
    <property type="match status" value="1"/>
</dbReference>
<keyword evidence="4" id="KW-1133">Transmembrane helix</keyword>
<comment type="similarity">
    <text evidence="7">Belongs to the adenylyl cyclase class-4/guanylyl cyclase family.</text>
</comment>
<dbReference type="PROSITE" id="PS00452">
    <property type="entry name" value="GUANYLATE_CYCLASE_1"/>
    <property type="match status" value="1"/>
</dbReference>
<evidence type="ECO:0000256" key="1">
    <source>
        <dbReference type="ARBA" id="ARBA00004370"/>
    </source>
</evidence>
<dbReference type="GO" id="GO:0004383">
    <property type="term" value="F:guanylate cyclase activity"/>
    <property type="evidence" value="ECO:0007669"/>
    <property type="project" value="TreeGrafter"/>
</dbReference>
<dbReference type="PANTHER" id="PTHR11920:SF501">
    <property type="entry name" value="GUANYLATE CYCLASE 32E"/>
    <property type="match status" value="1"/>
</dbReference>
<dbReference type="CDD" id="cd07302">
    <property type="entry name" value="CHD"/>
    <property type="match status" value="1"/>
</dbReference>
<evidence type="ECO:0000256" key="5">
    <source>
        <dbReference type="ARBA" id="ARBA00023136"/>
    </source>
</evidence>
<keyword evidence="5" id="KW-0472">Membrane</keyword>
<evidence type="ECO:0000256" key="3">
    <source>
        <dbReference type="ARBA" id="ARBA00022741"/>
    </source>
</evidence>
<dbReference type="EMBL" id="BMAT01013776">
    <property type="protein sequence ID" value="GFS19982.1"/>
    <property type="molecule type" value="Genomic_DNA"/>
</dbReference>
<evidence type="ECO:0000259" key="9">
    <source>
        <dbReference type="PROSITE" id="PS50125"/>
    </source>
</evidence>
<dbReference type="SUPFAM" id="SSF55073">
    <property type="entry name" value="Nucleotide cyclase"/>
    <property type="match status" value="1"/>
</dbReference>
<comment type="subcellular location">
    <subcellularLocation>
        <location evidence="1">Membrane</location>
    </subcellularLocation>
</comment>
<dbReference type="AlphaFoldDB" id="A0AAV4JAZ8"/>
<dbReference type="GO" id="GO:0004016">
    <property type="term" value="F:adenylate cyclase activity"/>
    <property type="evidence" value="ECO:0007669"/>
    <property type="project" value="TreeGrafter"/>
</dbReference>
<sequence length="203" mass="22276">MHMGAVVAGVVGLAMPRYCLFGDAVNTASRMESTGLREYSTSCRDVEIVVPLRIHMSSSAKENLENFGSYHIEYRGEIEVKGKGKMQTYFLVGKEGFYKPLPNPADYEESAQKPAVLAHTAIPSLSEKELLRKEDCFEQSGQTCSKEPLKYSVSDSGVFRENACSSPGRGSIAKDYTRPVRTAGITSDKPPKDAYTLCNTVSQ</sequence>
<evidence type="ECO:0000256" key="7">
    <source>
        <dbReference type="RuleBase" id="RU000405"/>
    </source>
</evidence>
<proteinExistence type="inferred from homology"/>
<name>A0AAV4JAZ8_9GAST</name>
<reference evidence="10 11" key="1">
    <citation type="journal article" date="2021" name="Elife">
        <title>Chloroplast acquisition without the gene transfer in kleptoplastic sea slugs, Plakobranchus ocellatus.</title>
        <authorList>
            <person name="Maeda T."/>
            <person name="Takahashi S."/>
            <person name="Yoshida T."/>
            <person name="Shimamura S."/>
            <person name="Takaki Y."/>
            <person name="Nagai Y."/>
            <person name="Toyoda A."/>
            <person name="Suzuki Y."/>
            <person name="Arimoto A."/>
            <person name="Ishii H."/>
            <person name="Satoh N."/>
            <person name="Nishiyama T."/>
            <person name="Hasebe M."/>
            <person name="Maruyama T."/>
            <person name="Minagawa J."/>
            <person name="Obokata J."/>
            <person name="Shigenobu S."/>
        </authorList>
    </citation>
    <scope>NUCLEOTIDE SEQUENCE [LARGE SCALE GENOMIC DNA]</scope>
</reference>
<keyword evidence="6 7" id="KW-0456">Lyase</keyword>
<dbReference type="InterPro" id="IPR029787">
    <property type="entry name" value="Nucleotide_cyclase"/>
</dbReference>
<protein>
    <submittedName>
        <fullName evidence="10">Guanylate cyclase</fullName>
    </submittedName>
</protein>
<evidence type="ECO:0000313" key="11">
    <source>
        <dbReference type="Proteomes" id="UP000762676"/>
    </source>
</evidence>
<keyword evidence="11" id="KW-1185">Reference proteome</keyword>
<evidence type="ECO:0000256" key="2">
    <source>
        <dbReference type="ARBA" id="ARBA00022692"/>
    </source>
</evidence>
<evidence type="ECO:0000256" key="6">
    <source>
        <dbReference type="ARBA" id="ARBA00023239"/>
    </source>
</evidence>
<dbReference type="GO" id="GO:0005886">
    <property type="term" value="C:plasma membrane"/>
    <property type="evidence" value="ECO:0007669"/>
    <property type="project" value="TreeGrafter"/>
</dbReference>
<dbReference type="InterPro" id="IPR050401">
    <property type="entry name" value="Cyclic_nucleotide_synthase"/>
</dbReference>
<dbReference type="Proteomes" id="UP000762676">
    <property type="component" value="Unassembled WGS sequence"/>
</dbReference>
<keyword evidence="2" id="KW-0812">Transmembrane</keyword>